<sequence>MRPLDDDDSVICQLVFSTSLARKRVAGPYRVANAKPRVLAGESKIARRI</sequence>
<dbReference type="RefSeq" id="XP_014569761.1">
    <property type="nucleotide sequence ID" value="XM_014714275.1"/>
</dbReference>
<dbReference type="AlphaFoldDB" id="G7DXT2"/>
<dbReference type="Proteomes" id="UP000009131">
    <property type="component" value="Unassembled WGS sequence"/>
</dbReference>
<dbReference type="HOGENOM" id="CLU_3143463_0_0_1"/>
<reference evidence="1 2" key="2">
    <citation type="journal article" date="2012" name="Open Biol.">
        <title>Characteristics of nucleosomes and linker DNA regions on the genome of the basidiomycete Mixia osmundae revealed by mono- and dinucleosome mapping.</title>
        <authorList>
            <person name="Nishida H."/>
            <person name="Kondo S."/>
            <person name="Matsumoto T."/>
            <person name="Suzuki Y."/>
            <person name="Yoshikawa H."/>
            <person name="Taylor T.D."/>
            <person name="Sugiyama J."/>
        </authorList>
    </citation>
    <scope>NUCLEOTIDE SEQUENCE [LARGE SCALE GENOMIC DNA]</scope>
    <source>
        <strain evidence="2">CBS 9802 / IAM 14324 / JCM 22182 / KY 12970</strain>
    </source>
</reference>
<proteinExistence type="predicted"/>
<keyword evidence="2" id="KW-1185">Reference proteome</keyword>
<name>G7DXT2_MIXOS</name>
<gene>
    <name evidence="1" type="primary">Mo02046</name>
    <name evidence="1" type="ORF">E5Q_02046</name>
</gene>
<comment type="caution">
    <text evidence="1">The sequence shown here is derived from an EMBL/GenBank/DDBJ whole genome shotgun (WGS) entry which is preliminary data.</text>
</comment>
<protein>
    <submittedName>
        <fullName evidence="1">Uncharacterized protein</fullName>
    </submittedName>
</protein>
<organism evidence="1 2">
    <name type="scientific">Mixia osmundae (strain CBS 9802 / IAM 14324 / JCM 22182 / KY 12970)</name>
    <dbReference type="NCBI Taxonomy" id="764103"/>
    <lineage>
        <taxon>Eukaryota</taxon>
        <taxon>Fungi</taxon>
        <taxon>Dikarya</taxon>
        <taxon>Basidiomycota</taxon>
        <taxon>Pucciniomycotina</taxon>
        <taxon>Mixiomycetes</taxon>
        <taxon>Mixiales</taxon>
        <taxon>Mixiaceae</taxon>
        <taxon>Mixia</taxon>
    </lineage>
</organism>
<dbReference type="InParanoid" id="G7DXT2"/>
<dbReference type="EMBL" id="BABT02000061">
    <property type="protein sequence ID" value="GAA95392.1"/>
    <property type="molecule type" value="Genomic_DNA"/>
</dbReference>
<evidence type="ECO:0000313" key="2">
    <source>
        <dbReference type="Proteomes" id="UP000009131"/>
    </source>
</evidence>
<reference evidence="1 2" key="1">
    <citation type="journal article" date="2011" name="J. Gen. Appl. Microbiol.">
        <title>Draft genome sequencing of the enigmatic basidiomycete Mixia osmundae.</title>
        <authorList>
            <person name="Nishida H."/>
            <person name="Nagatsuka Y."/>
            <person name="Sugiyama J."/>
        </authorList>
    </citation>
    <scope>NUCLEOTIDE SEQUENCE [LARGE SCALE GENOMIC DNA]</scope>
    <source>
        <strain evidence="2">CBS 9802 / IAM 14324 / JCM 22182 / KY 12970</strain>
    </source>
</reference>
<accession>G7DXT2</accession>
<evidence type="ECO:0000313" key="1">
    <source>
        <dbReference type="EMBL" id="GAA95392.1"/>
    </source>
</evidence>